<evidence type="ECO:0000313" key="1">
    <source>
        <dbReference type="EMBL" id="KAI9899695.1"/>
    </source>
</evidence>
<evidence type="ECO:0000313" key="2">
    <source>
        <dbReference type="Proteomes" id="UP001163324"/>
    </source>
</evidence>
<reference evidence="1" key="1">
    <citation type="submission" date="2022-10" db="EMBL/GenBank/DDBJ databases">
        <title>Complete Genome of Trichothecium roseum strain YXFP-22015, a Plant Pathogen Isolated from Citrus.</title>
        <authorList>
            <person name="Wang Y."/>
            <person name="Zhu L."/>
        </authorList>
    </citation>
    <scope>NUCLEOTIDE SEQUENCE</scope>
    <source>
        <strain evidence="1">YXFP-22015</strain>
    </source>
</reference>
<proteinExistence type="predicted"/>
<gene>
    <name evidence="1" type="ORF">N3K66_006156</name>
</gene>
<name>A0ACC0V0M0_9HYPO</name>
<keyword evidence="2" id="KW-1185">Reference proteome</keyword>
<dbReference type="Proteomes" id="UP001163324">
    <property type="component" value="Chromosome 5"/>
</dbReference>
<comment type="caution">
    <text evidence="1">The sequence shown here is derived from an EMBL/GenBank/DDBJ whole genome shotgun (WGS) entry which is preliminary data.</text>
</comment>
<sequence>MLAGAFGGLFSAGIAAAFAGHKISSWRWLFIIEGVATVVFAVATSFVIPDWPATTKWLSEEEKALGVVRLVEDAGEEEEEVTNMSAFKMATSDYRVWLCIVGQMCVQAVASLTNFLPTLVENFGFSTINTLLLTAPPYLFTAMFCLFNTWYSDRTSRRSPHMVYPSLVAVAGIVVTMATTNIGARYFAIFLMLPGTYGCFQISNAWMANIAARPRKKRAIGLALNNSIGNLALVWTPYLYPESDGPRYMTAWSVNLALTVLTIASSVILSLFLRRDNKRMDDVLDRVSVEAGLDGKDVSQHVEQHGEHPTAGRALGGANAGAKAKYDI</sequence>
<protein>
    <submittedName>
        <fullName evidence="1">Uncharacterized protein</fullName>
    </submittedName>
</protein>
<dbReference type="EMBL" id="CM047944">
    <property type="protein sequence ID" value="KAI9899695.1"/>
    <property type="molecule type" value="Genomic_DNA"/>
</dbReference>
<accession>A0ACC0V0M0</accession>
<organism evidence="1 2">
    <name type="scientific">Trichothecium roseum</name>
    <dbReference type="NCBI Taxonomy" id="47278"/>
    <lineage>
        <taxon>Eukaryota</taxon>
        <taxon>Fungi</taxon>
        <taxon>Dikarya</taxon>
        <taxon>Ascomycota</taxon>
        <taxon>Pezizomycotina</taxon>
        <taxon>Sordariomycetes</taxon>
        <taxon>Hypocreomycetidae</taxon>
        <taxon>Hypocreales</taxon>
        <taxon>Hypocreales incertae sedis</taxon>
        <taxon>Trichothecium</taxon>
    </lineage>
</organism>